<dbReference type="AlphaFoldDB" id="A0AAU7C626"/>
<dbReference type="RefSeq" id="WP_347963570.1">
    <property type="nucleotide sequence ID" value="NZ_CP154878.1"/>
</dbReference>
<protein>
    <submittedName>
        <fullName evidence="3">Uncharacterized protein</fullName>
    </submittedName>
</protein>
<name>A0AAU7C626_9LACO</name>
<evidence type="ECO:0000256" key="1">
    <source>
        <dbReference type="SAM" id="Phobius"/>
    </source>
</evidence>
<keyword evidence="1" id="KW-1133">Transmembrane helix</keyword>
<evidence type="ECO:0000313" key="3">
    <source>
        <dbReference type="EMBL" id="XBG96467.1"/>
    </source>
</evidence>
<feature type="transmembrane region" description="Helical" evidence="1">
    <location>
        <begin position="128"/>
        <end position="144"/>
    </location>
</feature>
<gene>
    <name evidence="2" type="ORF">AAVZ08_05045</name>
    <name evidence="3" type="ORF">ABC765_05105</name>
</gene>
<feature type="transmembrane region" description="Helical" evidence="1">
    <location>
        <begin position="20"/>
        <end position="37"/>
    </location>
</feature>
<accession>A0AAU7C626</accession>
<evidence type="ECO:0000313" key="2">
    <source>
        <dbReference type="EMBL" id="MEO5285968.1"/>
    </source>
</evidence>
<dbReference type="EMBL" id="JBCNVT010000001">
    <property type="protein sequence ID" value="MEO5285968.1"/>
    <property type="molecule type" value="Genomic_DNA"/>
</dbReference>
<reference evidence="3" key="1">
    <citation type="submission" date="2024-04" db="EMBL/GenBank/DDBJ databases">
        <title>Limosilactobacillus allomucosae sp. nov., a novel species isolated from wild boar faecal samples as a potential probiotics for domestic pigs.</title>
        <authorList>
            <person name="Chen B."/>
        </authorList>
    </citation>
    <scope>NUCLEOTIDE SEQUENCE</scope>
    <source>
        <strain evidence="3">WILCCON 0051</strain>
    </source>
</reference>
<reference evidence="2 4" key="2">
    <citation type="submission" date="2024-04" db="EMBL/GenBank/DDBJ databases">
        <title>Limosilactobacillus allomucosae sp. nov., a novel species isolated from wild boar faecal samples as potential probiotics for domestic pigs.</title>
        <authorList>
            <person name="Chen B."/>
        </authorList>
    </citation>
    <scope>NUCLEOTIDE SEQUENCE [LARGE SCALE GENOMIC DNA]</scope>
    <source>
        <strain evidence="2 4">WILCCON 0055</strain>
    </source>
</reference>
<dbReference type="KEGG" id="lalo:ABC765_05105"/>
<organism evidence="3">
    <name type="scientific">Limosilactobacillus allomucosae</name>
    <dbReference type="NCBI Taxonomy" id="3142938"/>
    <lineage>
        <taxon>Bacteria</taxon>
        <taxon>Bacillati</taxon>
        <taxon>Bacillota</taxon>
        <taxon>Bacilli</taxon>
        <taxon>Lactobacillales</taxon>
        <taxon>Lactobacillaceae</taxon>
        <taxon>Limosilactobacillus</taxon>
    </lineage>
</organism>
<proteinExistence type="predicted"/>
<sequence length="147" mass="16962">MIQIDNLKKFFQFSNIASKIIEPMLVLSFFVAIYGRFDSSGTKALLKFLHLDPQHTLPVPIETLAKFDDCFTVYIVTLFLASMIFHRKIQLCSLMTNLWGNLQMITLIFCFLWSPFFNFGSGLPKPSVIFFVLVIVYVSAKSFFDHE</sequence>
<feature type="transmembrane region" description="Helical" evidence="1">
    <location>
        <begin position="71"/>
        <end position="86"/>
    </location>
</feature>
<evidence type="ECO:0000313" key="4">
    <source>
        <dbReference type="Proteomes" id="UP001456307"/>
    </source>
</evidence>
<keyword evidence="4" id="KW-1185">Reference proteome</keyword>
<keyword evidence="1" id="KW-0812">Transmembrane</keyword>
<feature type="transmembrane region" description="Helical" evidence="1">
    <location>
        <begin position="98"/>
        <end position="116"/>
    </location>
</feature>
<dbReference type="EMBL" id="CP154878">
    <property type="protein sequence ID" value="XBG96467.1"/>
    <property type="molecule type" value="Genomic_DNA"/>
</dbReference>
<dbReference type="Proteomes" id="UP001456307">
    <property type="component" value="Unassembled WGS sequence"/>
</dbReference>
<keyword evidence="1" id="KW-0472">Membrane</keyword>